<dbReference type="EMBL" id="QGKY02001015">
    <property type="protein sequence ID" value="KAF2573628.1"/>
    <property type="molecule type" value="Genomic_DNA"/>
</dbReference>
<proteinExistence type="predicted"/>
<dbReference type="Proteomes" id="UP000712281">
    <property type="component" value="Unassembled WGS sequence"/>
</dbReference>
<accession>A0A8S9IV41</accession>
<organism evidence="2">
    <name type="scientific">Brassica cretica</name>
    <name type="common">Mustard</name>
    <dbReference type="NCBI Taxonomy" id="69181"/>
    <lineage>
        <taxon>Eukaryota</taxon>
        <taxon>Viridiplantae</taxon>
        <taxon>Streptophyta</taxon>
        <taxon>Embryophyta</taxon>
        <taxon>Tracheophyta</taxon>
        <taxon>Spermatophyta</taxon>
        <taxon>Magnoliopsida</taxon>
        <taxon>eudicotyledons</taxon>
        <taxon>Gunneridae</taxon>
        <taxon>Pentapetalae</taxon>
        <taxon>rosids</taxon>
        <taxon>malvids</taxon>
        <taxon>Brassicales</taxon>
        <taxon>Brassicaceae</taxon>
        <taxon>Brassiceae</taxon>
        <taxon>Brassica</taxon>
    </lineage>
</organism>
<protein>
    <submittedName>
        <fullName evidence="2">Uncharacterized protein</fullName>
    </submittedName>
</protein>
<reference evidence="2" key="1">
    <citation type="submission" date="2019-12" db="EMBL/GenBank/DDBJ databases">
        <title>Genome sequencing and annotation of Brassica cretica.</title>
        <authorList>
            <person name="Studholme D.J."/>
            <person name="Sarris P.F."/>
        </authorList>
    </citation>
    <scope>NUCLEOTIDE SEQUENCE</scope>
    <source>
        <strain evidence="1">PFS-001/15</strain>
        <strain evidence="2">PFS-102/07</strain>
        <tissue evidence="2">Leaf</tissue>
    </source>
</reference>
<comment type="caution">
    <text evidence="2">The sequence shown here is derived from an EMBL/GenBank/DDBJ whole genome shotgun (WGS) entry which is preliminary data.</text>
</comment>
<dbReference type="EMBL" id="QGKW02002228">
    <property type="protein sequence ID" value="KAF2535808.1"/>
    <property type="molecule type" value="Genomic_DNA"/>
</dbReference>
<evidence type="ECO:0000313" key="2">
    <source>
        <dbReference type="EMBL" id="KAF2573628.1"/>
    </source>
</evidence>
<sequence length="175" mass="19731">MEMRTFESDNTVSDRRFDEAANMTAERIAMASAIRADETERRAEQMSGISGEVFLNMPPIPHVPKIGFQAASTKQRGPESLGSNQSHKGTTRPTWGKVIILLLRVSNTAKNGSRASVFLLRECSTTRSPQKDRTYRHEGHLRNLRKFYIQKKECLGWSDWSLLGLLCSPHSRGNP</sequence>
<name>A0A8S9IV41_BRACR</name>
<dbReference type="AlphaFoldDB" id="A0A8S9IV41"/>
<gene>
    <name evidence="1" type="ORF">F2Q68_00020506</name>
    <name evidence="2" type="ORF">F2Q70_00002561</name>
</gene>
<evidence type="ECO:0000313" key="1">
    <source>
        <dbReference type="EMBL" id="KAF2535808.1"/>
    </source>
</evidence>